<feature type="region of interest" description="Disordered" evidence="1">
    <location>
        <begin position="63"/>
        <end position="94"/>
    </location>
</feature>
<sequence>MMEPPEAHNQAKLLRRLFSNTSIRKPPTQDSMMCFKGEAKKQTIIGEHQVEADCPRMQRSIQDSIQDGQTGSGKKTGGTMEKTGTPRAIPFLAKTSQTDAQGGSLWVDAGDKAAQRRASKTLWERERKRPPPGPSAVLFAQATSHTADSLCKIAHVNIQCLCYEQQLRWQPWQKVVLPPPWLWAHILTRRSCATWSRQCYGDFGSKVVINTPTLVLESHTSRRAQVLTVTAVPTALPAAPNDRILRAAADLAKTTFGRSGSNSEAYQLLSCL</sequence>
<organism evidence="2 3">
    <name type="scientific">Seminavis robusta</name>
    <dbReference type="NCBI Taxonomy" id="568900"/>
    <lineage>
        <taxon>Eukaryota</taxon>
        <taxon>Sar</taxon>
        <taxon>Stramenopiles</taxon>
        <taxon>Ochrophyta</taxon>
        <taxon>Bacillariophyta</taxon>
        <taxon>Bacillariophyceae</taxon>
        <taxon>Bacillariophycidae</taxon>
        <taxon>Naviculales</taxon>
        <taxon>Naviculaceae</taxon>
        <taxon>Seminavis</taxon>
    </lineage>
</organism>
<accession>A0A9N8DIZ3</accession>
<keyword evidence="3" id="KW-1185">Reference proteome</keyword>
<dbReference type="EMBL" id="CAICTM010000145">
    <property type="protein sequence ID" value="CAB9502800.1"/>
    <property type="molecule type" value="Genomic_DNA"/>
</dbReference>
<gene>
    <name evidence="2" type="ORF">SEMRO_146_G067700.1</name>
</gene>
<name>A0A9N8DIZ3_9STRA</name>
<dbReference type="AlphaFoldDB" id="A0A9N8DIZ3"/>
<reference evidence="2" key="1">
    <citation type="submission" date="2020-06" db="EMBL/GenBank/DDBJ databases">
        <authorList>
            <consortium name="Plant Systems Biology data submission"/>
        </authorList>
    </citation>
    <scope>NUCLEOTIDE SEQUENCE</scope>
    <source>
        <strain evidence="2">D6</strain>
    </source>
</reference>
<proteinExistence type="predicted"/>
<evidence type="ECO:0000256" key="1">
    <source>
        <dbReference type="SAM" id="MobiDB-lite"/>
    </source>
</evidence>
<evidence type="ECO:0000313" key="2">
    <source>
        <dbReference type="EMBL" id="CAB9502800.1"/>
    </source>
</evidence>
<protein>
    <submittedName>
        <fullName evidence="2">Uncharacterized protein</fullName>
    </submittedName>
</protein>
<evidence type="ECO:0000313" key="3">
    <source>
        <dbReference type="Proteomes" id="UP001153069"/>
    </source>
</evidence>
<comment type="caution">
    <text evidence="2">The sequence shown here is derived from an EMBL/GenBank/DDBJ whole genome shotgun (WGS) entry which is preliminary data.</text>
</comment>
<dbReference type="Proteomes" id="UP001153069">
    <property type="component" value="Unassembled WGS sequence"/>
</dbReference>